<name>A0A370DHQ9_9GAMM</name>
<organism evidence="2 3">
    <name type="scientific">endosymbiont of Galathealinum brachiosum</name>
    <dbReference type="NCBI Taxonomy" id="2200906"/>
    <lineage>
        <taxon>Bacteria</taxon>
        <taxon>Pseudomonadati</taxon>
        <taxon>Pseudomonadota</taxon>
        <taxon>Gammaproteobacteria</taxon>
        <taxon>sulfur-oxidizing symbionts</taxon>
    </lineage>
</organism>
<dbReference type="InterPro" id="IPR011604">
    <property type="entry name" value="PDDEXK-like_dom_sf"/>
</dbReference>
<dbReference type="SUPFAM" id="SSF52540">
    <property type="entry name" value="P-loop containing nucleoside triphosphate hydrolases"/>
    <property type="match status" value="1"/>
</dbReference>
<evidence type="ECO:0000313" key="2">
    <source>
        <dbReference type="EMBL" id="RDH84411.1"/>
    </source>
</evidence>
<dbReference type="Proteomes" id="UP000254266">
    <property type="component" value="Unassembled WGS sequence"/>
</dbReference>
<dbReference type="Gene3D" id="3.40.50.300">
    <property type="entry name" value="P-loop containing nucleotide triphosphate hydrolases"/>
    <property type="match status" value="1"/>
</dbReference>
<feature type="domain" description="PD-(D/E)XK endonuclease-like" evidence="1">
    <location>
        <begin position="675"/>
        <end position="928"/>
    </location>
</feature>
<sequence length="936" mass="107798">MTSAQTIQKISIPSNDHFTRTLAEIILLEYKDELPDLNQICIFLPNAQAVQQMRISLTNVAQQTLLGGFIGSHAQWLNENINPTDFSRKHLNESARQLLLIEALKQHSDLFSIENHWQICDSLLELFDELNLSQHQWLSDSTPVWIENLQKAYQTEQNLIHLNQEAKIIQTLWQAWQQQLKALNLQDDTGALKQQLLFAIPDHMHNKHFYIIGMEQFTALELAWCDKLSQVAKVTHVTQKNETQLLQDIYSQEKDFYQRIQAYKNTNGTCFLDNIKLYDAQSAEQETQAVDLKIRMSLLKGNSNIAVVTENRKLARRLRALLERADVNIQDTAGWALATTSSATVLERWLECIEQDFAYQPLLDLLKSPFFCDANDFDNHLNLVYRFEQDIVLHENIANDLKRFKNGIKNRAERLNLKNRSTSEQLLLLLNKLETASSELTALFKSDQLCTPEVWISHFIKSIKELGIYQQFSSDIAGQRVQEELDKLSYAHHAANPIMSWLDLRTWIGSTLEREQFKPQSQLSAVKIMNMQQAQYCQFDTLIIAGANMKSFPGSASQHPFFNQSVRQALQLKNWHQKKENNFYQFQQLLLAANDVLITWQAEKNGEWMQVSPWVSSLQDFSKHSFNLSLRDNHLDILLNKLNPVTDRSRELINNITTVSQAHPSIKPGLIPAEYSASRHQRLIDCPYKFFAADALKLKPLEQISLELLKSEYGEKVHSILHAFHQQCDNMPAPFNEPLTYNNKANALTHIEDLSRQIFNTQAEDSIQHRGWFERWMLTAESYIDWQIQRQIDWNIYKLEEPEENTLSPETKLVGRLDRIDKQGNELSIIDYKTGGTAKQSDIDLAENIQLTSYAALMDDVCNVIYLKLDKGETKQAGALEGDALSDLKVDVLKRLETVISEIRESQPLPSWGDSQACGYCDMSGLCRKQMWEVAD</sequence>
<dbReference type="Pfam" id="PF12705">
    <property type="entry name" value="PDDEXK_1"/>
    <property type="match status" value="1"/>
</dbReference>
<proteinExistence type="predicted"/>
<dbReference type="AlphaFoldDB" id="A0A370DHQ9"/>
<accession>A0A370DHQ9</accession>
<protein>
    <recommendedName>
        <fullName evidence="1">PD-(D/E)XK endonuclease-like domain-containing protein</fullName>
    </recommendedName>
</protein>
<gene>
    <name evidence="2" type="ORF">DIZ80_02740</name>
</gene>
<dbReference type="InterPro" id="IPR038726">
    <property type="entry name" value="PDDEXK_AddAB-type"/>
</dbReference>
<dbReference type="EMBL" id="QFXC01000007">
    <property type="protein sequence ID" value="RDH84411.1"/>
    <property type="molecule type" value="Genomic_DNA"/>
</dbReference>
<dbReference type="Gene3D" id="3.90.320.10">
    <property type="match status" value="1"/>
</dbReference>
<keyword evidence="3" id="KW-1185">Reference proteome</keyword>
<dbReference type="InterPro" id="IPR027417">
    <property type="entry name" value="P-loop_NTPase"/>
</dbReference>
<evidence type="ECO:0000259" key="1">
    <source>
        <dbReference type="Pfam" id="PF12705"/>
    </source>
</evidence>
<evidence type="ECO:0000313" key="3">
    <source>
        <dbReference type="Proteomes" id="UP000254266"/>
    </source>
</evidence>
<comment type="caution">
    <text evidence="2">The sequence shown here is derived from an EMBL/GenBank/DDBJ whole genome shotgun (WGS) entry which is preliminary data.</text>
</comment>
<reference evidence="2 3" key="1">
    <citation type="journal article" date="2018" name="ISME J.">
        <title>Endosymbiont genomes yield clues of tubeworm success.</title>
        <authorList>
            <person name="Li Y."/>
            <person name="Liles M.R."/>
            <person name="Halanych K.M."/>
        </authorList>
    </citation>
    <scope>NUCLEOTIDE SEQUENCE [LARGE SCALE GENOMIC DNA]</scope>
    <source>
        <strain evidence="2">A1464</strain>
    </source>
</reference>